<accession>A0A2I2KLH7</accession>
<dbReference type="EMBL" id="FZMO01000049">
    <property type="protein sequence ID" value="SNQ46515.1"/>
    <property type="molecule type" value="Genomic_DNA"/>
</dbReference>
<keyword evidence="3" id="KW-1185">Reference proteome</keyword>
<reference evidence="2 3" key="1">
    <citation type="submission" date="2017-06" db="EMBL/GenBank/DDBJ databases">
        <authorList>
            <person name="Kim H.J."/>
            <person name="Triplett B.A."/>
        </authorList>
    </citation>
    <scope>NUCLEOTIDE SEQUENCE [LARGE SCALE GENOMIC DNA]</scope>
    <source>
        <strain evidence="2">FRACA_ARgP5</strain>
    </source>
</reference>
<evidence type="ECO:0000256" key="1">
    <source>
        <dbReference type="SAM" id="MobiDB-lite"/>
    </source>
</evidence>
<proteinExistence type="predicted"/>
<evidence type="ECO:0000313" key="2">
    <source>
        <dbReference type="EMBL" id="SNQ46515.1"/>
    </source>
</evidence>
<organism evidence="2 3">
    <name type="scientific">Frankia canadensis</name>
    <dbReference type="NCBI Taxonomy" id="1836972"/>
    <lineage>
        <taxon>Bacteria</taxon>
        <taxon>Bacillati</taxon>
        <taxon>Actinomycetota</taxon>
        <taxon>Actinomycetes</taxon>
        <taxon>Frankiales</taxon>
        <taxon>Frankiaceae</taxon>
        <taxon>Frankia</taxon>
    </lineage>
</organism>
<feature type="compositionally biased region" description="Polar residues" evidence="1">
    <location>
        <begin position="83"/>
        <end position="92"/>
    </location>
</feature>
<dbReference type="Proteomes" id="UP000234331">
    <property type="component" value="Unassembled WGS sequence"/>
</dbReference>
<gene>
    <name evidence="2" type="ORF">FRACA_1420016</name>
</gene>
<protein>
    <submittedName>
        <fullName evidence="2">Uncharacterized protein</fullName>
    </submittedName>
</protein>
<dbReference type="AlphaFoldDB" id="A0A2I2KLH7"/>
<evidence type="ECO:0000313" key="3">
    <source>
        <dbReference type="Proteomes" id="UP000234331"/>
    </source>
</evidence>
<feature type="region of interest" description="Disordered" evidence="1">
    <location>
        <begin position="43"/>
        <end position="92"/>
    </location>
</feature>
<name>A0A2I2KLH7_9ACTN</name>
<sequence length="92" mass="10088">MCVRRAWHGVGTANNSTHEARIFLPLSPSLSRPGTIIFVHSRSVRSADRGSRRKISPATPESNCGSLVPDAHRTTTVPLMRQPDTQNRGTNI</sequence>